<accession>A0ABS7TX15</accession>
<dbReference type="RefSeq" id="WP_224194504.1">
    <property type="nucleotide sequence ID" value="NZ_JAIRAU010000035.1"/>
</dbReference>
<feature type="transmembrane region" description="Helical" evidence="1">
    <location>
        <begin position="378"/>
        <end position="399"/>
    </location>
</feature>
<gene>
    <name evidence="2" type="ORF">K7C98_26195</name>
</gene>
<evidence type="ECO:0000256" key="1">
    <source>
        <dbReference type="SAM" id="Phobius"/>
    </source>
</evidence>
<evidence type="ECO:0000313" key="3">
    <source>
        <dbReference type="Proteomes" id="UP001139031"/>
    </source>
</evidence>
<organism evidence="2 3">
    <name type="scientific">Nannocystis pusilla</name>
    <dbReference type="NCBI Taxonomy" id="889268"/>
    <lineage>
        <taxon>Bacteria</taxon>
        <taxon>Pseudomonadati</taxon>
        <taxon>Myxococcota</taxon>
        <taxon>Polyangia</taxon>
        <taxon>Nannocystales</taxon>
        <taxon>Nannocystaceae</taxon>
        <taxon>Nannocystis</taxon>
    </lineage>
</organism>
<dbReference type="Proteomes" id="UP001139031">
    <property type="component" value="Unassembled WGS sequence"/>
</dbReference>
<comment type="caution">
    <text evidence="2">The sequence shown here is derived from an EMBL/GenBank/DDBJ whole genome shotgun (WGS) entry which is preliminary data.</text>
</comment>
<proteinExistence type="predicted"/>
<feature type="transmembrane region" description="Helical" evidence="1">
    <location>
        <begin position="161"/>
        <end position="178"/>
    </location>
</feature>
<dbReference type="EMBL" id="JAIRAU010000035">
    <property type="protein sequence ID" value="MBZ5712749.1"/>
    <property type="molecule type" value="Genomic_DNA"/>
</dbReference>
<protein>
    <recommendedName>
        <fullName evidence="4">Glycosyltransferase RgtA/B/C/D-like domain-containing protein</fullName>
    </recommendedName>
</protein>
<keyword evidence="3" id="KW-1185">Reference proteome</keyword>
<feature type="transmembrane region" description="Helical" evidence="1">
    <location>
        <begin position="264"/>
        <end position="284"/>
    </location>
</feature>
<keyword evidence="1" id="KW-1133">Transmembrane helix</keyword>
<keyword evidence="1" id="KW-0812">Transmembrane</keyword>
<feature type="transmembrane region" description="Helical" evidence="1">
    <location>
        <begin position="405"/>
        <end position="424"/>
    </location>
</feature>
<reference evidence="2" key="1">
    <citation type="submission" date="2021-08" db="EMBL/GenBank/DDBJ databases">
        <authorList>
            <person name="Stevens D.C."/>
        </authorList>
    </citation>
    <scope>NUCLEOTIDE SEQUENCE</scope>
    <source>
        <strain evidence="2">DSM 53165</strain>
    </source>
</reference>
<feature type="transmembrane region" description="Helical" evidence="1">
    <location>
        <begin position="184"/>
        <end position="207"/>
    </location>
</feature>
<sequence>MTRRLTALVAVALGLVVVLLLARGHRDVGYVRDEGIYFHASRAYADWAVRGLRSPSALFDRAARDRAFAVNHEHPALMKLAGGLSARLFSAPGPEGQPAEARAQAGLLPLVPEGAAMRLPAQLLAGLGVVLLALAGAALARPRGHVLGDTSPPPPDLSPGTWTIHPLVPALLAALWFIGLPHVWFHAGLHCFDVPVAVLTLAVVLCYRRALASWRWSLLLGPLLGVAISVKHNALFVPVLLGVHYLASLALARRRPSRGQWLPLPFLSMALLAPPTVLALWPWLWRDPLVRLGEYFEFHRLHAYYNTEYLHINYNQPPLPWSYPFVLTWATVPTALLLLAGLGLVLAVRKDLSAKPPADLPANTFAAPLRGHPARDGLLWALFGLFPLLLISLPSIPIFGGTKHWLTAYPFLALAAAFAYVTLWRGLAPTGRLRHLPAALLPLLLVPALWSTAHGHPHGLSQYAPLAGGARGAADLGLLRGFWGGAVAPLLDDMSRRPGPLYLHDLHELARLQYEREGRWPPGLAGAPLSRARAGLLFHERHMLSNEVDLWNHFGTTAPVDVVTLDDVPLTSLYAGGN</sequence>
<keyword evidence="1" id="KW-0472">Membrane</keyword>
<name>A0ABS7TX15_9BACT</name>
<evidence type="ECO:0008006" key="4">
    <source>
        <dbReference type="Google" id="ProtNLM"/>
    </source>
</evidence>
<evidence type="ECO:0000313" key="2">
    <source>
        <dbReference type="EMBL" id="MBZ5712749.1"/>
    </source>
</evidence>
<feature type="transmembrane region" description="Helical" evidence="1">
    <location>
        <begin position="119"/>
        <end position="140"/>
    </location>
</feature>
<feature type="transmembrane region" description="Helical" evidence="1">
    <location>
        <begin position="236"/>
        <end position="252"/>
    </location>
</feature>
<feature type="transmembrane region" description="Helical" evidence="1">
    <location>
        <begin position="326"/>
        <end position="348"/>
    </location>
</feature>